<evidence type="ECO:0000313" key="7">
    <source>
        <dbReference type="Proteomes" id="UP001230005"/>
    </source>
</evidence>
<keyword evidence="3" id="KW-0804">Transcription</keyword>
<evidence type="ECO:0000259" key="4">
    <source>
        <dbReference type="PROSITE" id="PS51077"/>
    </source>
</evidence>
<evidence type="ECO:0000256" key="3">
    <source>
        <dbReference type="ARBA" id="ARBA00023163"/>
    </source>
</evidence>
<gene>
    <name evidence="6" type="ORF">J2S74_000679</name>
</gene>
<sequence>MKEVNVKSIRSVERALSVLNCFLLERKKLTFKEILEMTGLPRTTLYRILFTLEKEEYLVYDKHLDEYRLSMRFFHLGMTASESGYSYKAISPFLDELKSQVPHTILIAGLSDRKLIYLDKRESTRELKVGSEIGQVRNPDYSILGKVILAFLEQQELTKIIDDLKGVRSEEEISALLVRLEEIRRTGYASAWDETTVGVAGVAVPIFNQKNEVVVSLGVLSPSAGLEEGEFQRIIDLTVHTAFEISSSLGFRKDGVNV</sequence>
<keyword evidence="7" id="KW-1185">Reference proteome</keyword>
<dbReference type="Proteomes" id="UP001230005">
    <property type="component" value="Unassembled WGS sequence"/>
</dbReference>
<dbReference type="InterPro" id="IPR036390">
    <property type="entry name" value="WH_DNA-bd_sf"/>
</dbReference>
<evidence type="ECO:0000256" key="2">
    <source>
        <dbReference type="ARBA" id="ARBA00023125"/>
    </source>
</evidence>
<proteinExistence type="predicted"/>
<dbReference type="Gene3D" id="1.10.10.10">
    <property type="entry name" value="Winged helix-like DNA-binding domain superfamily/Winged helix DNA-binding domain"/>
    <property type="match status" value="1"/>
</dbReference>
<evidence type="ECO:0000313" key="6">
    <source>
        <dbReference type="EMBL" id="MDQ0253307.1"/>
    </source>
</evidence>
<dbReference type="InterPro" id="IPR005471">
    <property type="entry name" value="Tscrpt_reg_IclR_N"/>
</dbReference>
<dbReference type="InterPro" id="IPR036388">
    <property type="entry name" value="WH-like_DNA-bd_sf"/>
</dbReference>
<organism evidence="6 7">
    <name type="scientific">Evansella vedderi</name>
    <dbReference type="NCBI Taxonomy" id="38282"/>
    <lineage>
        <taxon>Bacteria</taxon>
        <taxon>Bacillati</taxon>
        <taxon>Bacillota</taxon>
        <taxon>Bacilli</taxon>
        <taxon>Bacillales</taxon>
        <taxon>Bacillaceae</taxon>
        <taxon>Evansella</taxon>
    </lineage>
</organism>
<accession>A0ABT9ZPZ3</accession>
<protein>
    <submittedName>
        <fullName evidence="6">DNA-binding IclR family transcriptional regulator</fullName>
    </submittedName>
</protein>
<dbReference type="InterPro" id="IPR050707">
    <property type="entry name" value="HTH_MetabolicPath_Reg"/>
</dbReference>
<dbReference type="PROSITE" id="PS51077">
    <property type="entry name" value="HTH_ICLR"/>
    <property type="match status" value="1"/>
</dbReference>
<dbReference type="InterPro" id="IPR029016">
    <property type="entry name" value="GAF-like_dom_sf"/>
</dbReference>
<feature type="domain" description="IclR-ED" evidence="5">
    <location>
        <begin position="72"/>
        <end position="251"/>
    </location>
</feature>
<dbReference type="RefSeq" id="WP_307321761.1">
    <property type="nucleotide sequence ID" value="NZ_JAUSUG010000002.1"/>
</dbReference>
<evidence type="ECO:0000256" key="1">
    <source>
        <dbReference type="ARBA" id="ARBA00023015"/>
    </source>
</evidence>
<dbReference type="Pfam" id="PF09339">
    <property type="entry name" value="HTH_IclR"/>
    <property type="match status" value="1"/>
</dbReference>
<dbReference type="Gene3D" id="3.30.450.40">
    <property type="match status" value="1"/>
</dbReference>
<dbReference type="InterPro" id="IPR014757">
    <property type="entry name" value="Tscrpt_reg_IclR_C"/>
</dbReference>
<dbReference type="PANTHER" id="PTHR30136:SF35">
    <property type="entry name" value="HTH-TYPE TRANSCRIPTIONAL REGULATOR RV1719"/>
    <property type="match status" value="1"/>
</dbReference>
<dbReference type="SMART" id="SM00346">
    <property type="entry name" value="HTH_ICLR"/>
    <property type="match status" value="1"/>
</dbReference>
<dbReference type="EMBL" id="JAUSUG010000002">
    <property type="protein sequence ID" value="MDQ0253307.1"/>
    <property type="molecule type" value="Genomic_DNA"/>
</dbReference>
<dbReference type="GO" id="GO:0003677">
    <property type="term" value="F:DNA binding"/>
    <property type="evidence" value="ECO:0007669"/>
    <property type="project" value="UniProtKB-KW"/>
</dbReference>
<feature type="domain" description="HTH iclR-type" evidence="4">
    <location>
        <begin position="9"/>
        <end position="71"/>
    </location>
</feature>
<dbReference type="SUPFAM" id="SSF46785">
    <property type="entry name" value="Winged helix' DNA-binding domain"/>
    <property type="match status" value="1"/>
</dbReference>
<evidence type="ECO:0000259" key="5">
    <source>
        <dbReference type="PROSITE" id="PS51078"/>
    </source>
</evidence>
<dbReference type="PROSITE" id="PS51078">
    <property type="entry name" value="ICLR_ED"/>
    <property type="match status" value="1"/>
</dbReference>
<dbReference type="Pfam" id="PF01614">
    <property type="entry name" value="IclR_C"/>
    <property type="match status" value="1"/>
</dbReference>
<dbReference type="PANTHER" id="PTHR30136">
    <property type="entry name" value="HELIX-TURN-HELIX TRANSCRIPTIONAL REGULATOR, ICLR FAMILY"/>
    <property type="match status" value="1"/>
</dbReference>
<keyword evidence="1" id="KW-0805">Transcription regulation</keyword>
<name>A0ABT9ZPZ3_9BACI</name>
<reference evidence="6 7" key="1">
    <citation type="submission" date="2023-07" db="EMBL/GenBank/DDBJ databases">
        <title>Genomic Encyclopedia of Type Strains, Phase IV (KMG-IV): sequencing the most valuable type-strain genomes for metagenomic binning, comparative biology and taxonomic classification.</title>
        <authorList>
            <person name="Goeker M."/>
        </authorList>
    </citation>
    <scope>NUCLEOTIDE SEQUENCE [LARGE SCALE GENOMIC DNA]</scope>
    <source>
        <strain evidence="6 7">DSM 9768</strain>
    </source>
</reference>
<comment type="caution">
    <text evidence="6">The sequence shown here is derived from an EMBL/GenBank/DDBJ whole genome shotgun (WGS) entry which is preliminary data.</text>
</comment>
<dbReference type="SUPFAM" id="SSF55781">
    <property type="entry name" value="GAF domain-like"/>
    <property type="match status" value="1"/>
</dbReference>
<keyword evidence="2 6" id="KW-0238">DNA-binding</keyword>